<evidence type="ECO:0000256" key="6">
    <source>
        <dbReference type="ARBA" id="ARBA00022553"/>
    </source>
</evidence>
<keyword evidence="19" id="KW-1185">Reference proteome</keyword>
<evidence type="ECO:0000256" key="8">
    <source>
        <dbReference type="ARBA" id="ARBA00022692"/>
    </source>
</evidence>
<evidence type="ECO:0000313" key="19">
    <source>
        <dbReference type="Proteomes" id="UP000050863"/>
    </source>
</evidence>
<evidence type="ECO:0000256" key="9">
    <source>
        <dbReference type="ARBA" id="ARBA00022741"/>
    </source>
</evidence>
<keyword evidence="12 15" id="KW-1133">Transmembrane helix</keyword>
<evidence type="ECO:0000259" key="16">
    <source>
        <dbReference type="PROSITE" id="PS50109"/>
    </source>
</evidence>
<protein>
    <recommendedName>
        <fullName evidence="3">histidine kinase</fullName>
        <ecNumber evidence="3">2.7.13.3</ecNumber>
    </recommendedName>
</protein>
<dbReference type="InterPro" id="IPR036097">
    <property type="entry name" value="HisK_dim/P_sf"/>
</dbReference>
<keyword evidence="5" id="KW-0997">Cell inner membrane</keyword>
<gene>
    <name evidence="18" type="ORF">CQ12_29590</name>
</gene>
<dbReference type="SUPFAM" id="SSF47384">
    <property type="entry name" value="Homodimeric domain of signal transducing histidine kinase"/>
    <property type="match status" value="1"/>
</dbReference>
<sequence>MATWVWPDTLFRRLAIILFAGLLAAHVLSYSLVALNVFGLSNEAGDDYFMRYIATAVAILDRVKPEERPAWLDRLARPTYRYILREEGETEAAPPKRRQDNLARLRAMIGPGHEAKSVFYLDPQDRRRLGWLVHLKDGSPLMLQFVARRTVISPWLPAAFAAQLFALAFFTWIAVKLATQPLVRLERAANTLGSDLRREPLPEDGPKEVARAAAAFNAMQRRIAEQAVERIQILAGISHRLQTPITRMRLRADFLGDGDAREKLQGDLQEMQTLVKQGLALARGHDEIGNQRCQTDLHALIDSLVCDYSDAGKSLRFSGERGVTILTHPQASRRIMINLIDNGLKFGEDVEVAIDARQSNRITITVSDRGPGIPDEHLVSVFLPFYRVEASRNRETGGTGLGLAIAQQLASALRATLTLANRDGGGLEARLEFLR</sequence>
<dbReference type="GO" id="GO:0000155">
    <property type="term" value="F:phosphorelay sensor kinase activity"/>
    <property type="evidence" value="ECO:0007669"/>
    <property type="project" value="InterPro"/>
</dbReference>
<evidence type="ECO:0000256" key="7">
    <source>
        <dbReference type="ARBA" id="ARBA00022679"/>
    </source>
</evidence>
<dbReference type="PANTHER" id="PTHR44936">
    <property type="entry name" value="SENSOR PROTEIN CREC"/>
    <property type="match status" value="1"/>
</dbReference>
<dbReference type="PANTHER" id="PTHR44936:SF5">
    <property type="entry name" value="SENSOR HISTIDINE KINASE ENVZ"/>
    <property type="match status" value="1"/>
</dbReference>
<evidence type="ECO:0000256" key="11">
    <source>
        <dbReference type="ARBA" id="ARBA00022840"/>
    </source>
</evidence>
<dbReference type="EC" id="2.7.13.3" evidence="3"/>
<dbReference type="STRING" id="280332.CQ12_29590"/>
<evidence type="ECO:0000313" key="18">
    <source>
        <dbReference type="EMBL" id="KRQ98193.1"/>
    </source>
</evidence>
<evidence type="ECO:0000256" key="14">
    <source>
        <dbReference type="ARBA" id="ARBA00023136"/>
    </source>
</evidence>
<keyword evidence="14 15" id="KW-0472">Membrane</keyword>
<dbReference type="Pfam" id="PF00672">
    <property type="entry name" value="HAMP"/>
    <property type="match status" value="1"/>
</dbReference>
<evidence type="ECO:0000256" key="2">
    <source>
        <dbReference type="ARBA" id="ARBA00004429"/>
    </source>
</evidence>
<reference evidence="18 19" key="1">
    <citation type="submission" date="2014-03" db="EMBL/GenBank/DDBJ databases">
        <title>Bradyrhizobium valentinum sp. nov., isolated from effective nodules of Lupinus mariae-josephae, a lupine endemic of basic-lime soils in Eastern Spain.</title>
        <authorList>
            <person name="Duran D."/>
            <person name="Rey L."/>
            <person name="Navarro A."/>
            <person name="Busquets A."/>
            <person name="Imperial J."/>
            <person name="Ruiz-Argueso T."/>
        </authorList>
    </citation>
    <scope>NUCLEOTIDE SEQUENCE [LARGE SCALE GENOMIC DNA]</scope>
    <source>
        <strain evidence="18 19">PAC68</strain>
    </source>
</reference>
<dbReference type="CDD" id="cd00082">
    <property type="entry name" value="HisKA"/>
    <property type="match status" value="1"/>
</dbReference>
<dbReference type="Gene3D" id="3.30.565.10">
    <property type="entry name" value="Histidine kinase-like ATPase, C-terminal domain"/>
    <property type="match status" value="1"/>
</dbReference>
<dbReference type="PROSITE" id="PS50885">
    <property type="entry name" value="HAMP"/>
    <property type="match status" value="1"/>
</dbReference>
<evidence type="ECO:0000256" key="12">
    <source>
        <dbReference type="ARBA" id="ARBA00022989"/>
    </source>
</evidence>
<name>A0A0R3KRF7_9BRAD</name>
<organism evidence="18 19">
    <name type="scientific">Bradyrhizobium jicamae</name>
    <dbReference type="NCBI Taxonomy" id="280332"/>
    <lineage>
        <taxon>Bacteria</taxon>
        <taxon>Pseudomonadati</taxon>
        <taxon>Pseudomonadota</taxon>
        <taxon>Alphaproteobacteria</taxon>
        <taxon>Hyphomicrobiales</taxon>
        <taxon>Nitrobacteraceae</taxon>
        <taxon>Bradyrhizobium</taxon>
    </lineage>
</organism>
<evidence type="ECO:0000256" key="10">
    <source>
        <dbReference type="ARBA" id="ARBA00022777"/>
    </source>
</evidence>
<dbReference type="Gene3D" id="1.10.287.130">
    <property type="match status" value="1"/>
</dbReference>
<keyword evidence="6" id="KW-0597">Phosphoprotein</keyword>
<comment type="catalytic activity">
    <reaction evidence="1">
        <text>ATP + protein L-histidine = ADP + protein N-phospho-L-histidine.</text>
        <dbReference type="EC" id="2.7.13.3"/>
    </reaction>
</comment>
<dbReference type="Pfam" id="PF00512">
    <property type="entry name" value="HisKA"/>
    <property type="match status" value="1"/>
</dbReference>
<dbReference type="GO" id="GO:0005524">
    <property type="term" value="F:ATP binding"/>
    <property type="evidence" value="ECO:0007669"/>
    <property type="project" value="UniProtKB-KW"/>
</dbReference>
<keyword evidence="9" id="KW-0547">Nucleotide-binding</keyword>
<dbReference type="InterPro" id="IPR003661">
    <property type="entry name" value="HisK_dim/P_dom"/>
</dbReference>
<dbReference type="SUPFAM" id="SSF55874">
    <property type="entry name" value="ATPase domain of HSP90 chaperone/DNA topoisomerase II/histidine kinase"/>
    <property type="match status" value="1"/>
</dbReference>
<feature type="transmembrane region" description="Helical" evidence="15">
    <location>
        <begin position="155"/>
        <end position="175"/>
    </location>
</feature>
<evidence type="ECO:0000256" key="13">
    <source>
        <dbReference type="ARBA" id="ARBA00023012"/>
    </source>
</evidence>
<comment type="caution">
    <text evidence="18">The sequence shown here is derived from an EMBL/GenBank/DDBJ whole genome shotgun (WGS) entry which is preliminary data.</text>
</comment>
<dbReference type="Proteomes" id="UP000050863">
    <property type="component" value="Unassembled WGS sequence"/>
</dbReference>
<dbReference type="SMART" id="SM00387">
    <property type="entry name" value="HATPase_c"/>
    <property type="match status" value="1"/>
</dbReference>
<dbReference type="InterPro" id="IPR004358">
    <property type="entry name" value="Sig_transdc_His_kin-like_C"/>
</dbReference>
<dbReference type="PROSITE" id="PS50109">
    <property type="entry name" value="HIS_KIN"/>
    <property type="match status" value="1"/>
</dbReference>
<proteinExistence type="predicted"/>
<dbReference type="InterPro" id="IPR036890">
    <property type="entry name" value="HATPase_C_sf"/>
</dbReference>
<evidence type="ECO:0000256" key="5">
    <source>
        <dbReference type="ARBA" id="ARBA00022519"/>
    </source>
</evidence>
<keyword evidence="7" id="KW-0808">Transferase</keyword>
<accession>A0A0R3KRF7</accession>
<dbReference type="AlphaFoldDB" id="A0A0R3KRF7"/>
<dbReference type="PRINTS" id="PR00344">
    <property type="entry name" value="BCTRLSENSOR"/>
</dbReference>
<dbReference type="InterPro" id="IPR050980">
    <property type="entry name" value="2C_sensor_his_kinase"/>
</dbReference>
<dbReference type="InterPro" id="IPR003660">
    <property type="entry name" value="HAMP_dom"/>
</dbReference>
<keyword evidence="8 15" id="KW-0812">Transmembrane</keyword>
<keyword evidence="4" id="KW-1003">Cell membrane</keyword>
<evidence type="ECO:0000259" key="17">
    <source>
        <dbReference type="PROSITE" id="PS50885"/>
    </source>
</evidence>
<dbReference type="InterPro" id="IPR005467">
    <property type="entry name" value="His_kinase_dom"/>
</dbReference>
<keyword evidence="10" id="KW-0418">Kinase</keyword>
<dbReference type="InterPro" id="IPR003594">
    <property type="entry name" value="HATPase_dom"/>
</dbReference>
<dbReference type="SMART" id="SM00388">
    <property type="entry name" value="HisKA"/>
    <property type="match status" value="1"/>
</dbReference>
<evidence type="ECO:0000256" key="1">
    <source>
        <dbReference type="ARBA" id="ARBA00000085"/>
    </source>
</evidence>
<dbReference type="GO" id="GO:0005886">
    <property type="term" value="C:plasma membrane"/>
    <property type="evidence" value="ECO:0007669"/>
    <property type="project" value="UniProtKB-SubCell"/>
</dbReference>
<feature type="domain" description="Histidine kinase" evidence="16">
    <location>
        <begin position="236"/>
        <end position="435"/>
    </location>
</feature>
<dbReference type="Pfam" id="PF02518">
    <property type="entry name" value="HATPase_c"/>
    <property type="match status" value="1"/>
</dbReference>
<keyword evidence="13" id="KW-0902">Two-component regulatory system</keyword>
<keyword evidence="11" id="KW-0067">ATP-binding</keyword>
<dbReference type="EMBL" id="LLXZ01000185">
    <property type="protein sequence ID" value="KRQ98193.1"/>
    <property type="molecule type" value="Genomic_DNA"/>
</dbReference>
<evidence type="ECO:0000256" key="3">
    <source>
        <dbReference type="ARBA" id="ARBA00012438"/>
    </source>
</evidence>
<dbReference type="SMART" id="SM00304">
    <property type="entry name" value="HAMP"/>
    <property type="match status" value="1"/>
</dbReference>
<evidence type="ECO:0000256" key="15">
    <source>
        <dbReference type="SAM" id="Phobius"/>
    </source>
</evidence>
<comment type="subcellular location">
    <subcellularLocation>
        <location evidence="2">Cell inner membrane</location>
        <topology evidence="2">Multi-pass membrane protein</topology>
    </subcellularLocation>
</comment>
<evidence type="ECO:0000256" key="4">
    <source>
        <dbReference type="ARBA" id="ARBA00022475"/>
    </source>
</evidence>
<feature type="domain" description="HAMP" evidence="17">
    <location>
        <begin position="176"/>
        <end position="228"/>
    </location>
</feature>